<dbReference type="Proteomes" id="UP000222788">
    <property type="component" value="Unassembled WGS sequence"/>
</dbReference>
<evidence type="ECO:0000256" key="1">
    <source>
        <dbReference type="SAM" id="MobiDB-lite"/>
    </source>
</evidence>
<reference evidence="2 3" key="1">
    <citation type="journal article" date="2013" name="Fungal Biol.">
        <title>Analysis of microsatellite markers in the genome of the plant pathogen Ceratocystis fimbriata.</title>
        <authorList>
            <person name="Simpson M.C."/>
            <person name="Wilken P.M."/>
            <person name="Coetzee M.P."/>
            <person name="Wingfield M.J."/>
            <person name="Wingfield B.D."/>
        </authorList>
    </citation>
    <scope>NUCLEOTIDE SEQUENCE [LARGE SCALE GENOMIC DNA]</scope>
    <source>
        <strain evidence="2 3">CBS 114723</strain>
    </source>
</reference>
<organism evidence="2 3">
    <name type="scientific">Ceratocystis fimbriata CBS 114723</name>
    <dbReference type="NCBI Taxonomy" id="1035309"/>
    <lineage>
        <taxon>Eukaryota</taxon>
        <taxon>Fungi</taxon>
        <taxon>Dikarya</taxon>
        <taxon>Ascomycota</taxon>
        <taxon>Pezizomycotina</taxon>
        <taxon>Sordariomycetes</taxon>
        <taxon>Hypocreomycetidae</taxon>
        <taxon>Microascales</taxon>
        <taxon>Ceratocystidaceae</taxon>
        <taxon>Ceratocystis</taxon>
    </lineage>
</organism>
<sequence>MGVFRSFYQFQDAIVKLHLLSGHKKDGFLPLVNSICEHIHDQRTTPRPKVLSRNKFKAPPLSSAIPRPSFSELSGPASKPKCKPKRAEPTYNNGMTHCTSEN</sequence>
<comment type="caution">
    <text evidence="2">The sequence shown here is derived from an EMBL/GenBank/DDBJ whole genome shotgun (WGS) entry which is preliminary data.</text>
</comment>
<feature type="compositionally biased region" description="Polar residues" evidence="1">
    <location>
        <begin position="90"/>
        <end position="102"/>
    </location>
</feature>
<feature type="region of interest" description="Disordered" evidence="1">
    <location>
        <begin position="42"/>
        <end position="102"/>
    </location>
</feature>
<gene>
    <name evidence="2" type="ORF">CFIMG_004082RA</name>
</gene>
<dbReference type="EMBL" id="APWK03000077">
    <property type="protein sequence ID" value="PHH52080.1"/>
    <property type="molecule type" value="Genomic_DNA"/>
</dbReference>
<protein>
    <submittedName>
        <fullName evidence="2">Uncharacterized protein</fullName>
    </submittedName>
</protein>
<name>A0A2C5X275_9PEZI</name>
<proteinExistence type="predicted"/>
<evidence type="ECO:0000313" key="2">
    <source>
        <dbReference type="EMBL" id="PHH52080.1"/>
    </source>
</evidence>
<accession>A0A2C5X275</accession>
<reference evidence="2 3" key="2">
    <citation type="journal article" date="2013" name="IMA Fungus">
        <title>IMA Genome-F 1: Ceratocystis fimbriata: Draft nuclear genome sequence for the plant pathogen, Ceratocystis fimbriata.</title>
        <authorList>
            <person name="Wilken P.M."/>
            <person name="Steenkamp E.T."/>
            <person name="Wingfield M.J."/>
            <person name="de Beer Z.W."/>
            <person name="Wingfield B.D."/>
        </authorList>
    </citation>
    <scope>NUCLEOTIDE SEQUENCE [LARGE SCALE GENOMIC DNA]</scope>
    <source>
        <strain evidence="2 3">CBS 114723</strain>
    </source>
</reference>
<evidence type="ECO:0000313" key="3">
    <source>
        <dbReference type="Proteomes" id="UP000222788"/>
    </source>
</evidence>
<keyword evidence="3" id="KW-1185">Reference proteome</keyword>
<dbReference type="AlphaFoldDB" id="A0A2C5X275"/>